<evidence type="ECO:0000313" key="3">
    <source>
        <dbReference type="Proteomes" id="UP000449249"/>
    </source>
</evidence>
<dbReference type="EMBL" id="WWSH01000005">
    <property type="protein sequence ID" value="MZK10186.1"/>
    <property type="molecule type" value="Genomic_DNA"/>
</dbReference>
<reference evidence="2" key="3">
    <citation type="submission" date="2020-02" db="EMBL/GenBank/DDBJ databases">
        <authorList>
            <person name="Littmann E."/>
            <person name="Sorbara M."/>
        </authorList>
    </citation>
    <scope>NUCLEOTIDE SEQUENCE</scope>
    <source>
        <strain evidence="2">MSK.10.16</strain>
    </source>
</reference>
<gene>
    <name evidence="2" type="ORF">G4332_08835</name>
    <name evidence="1" type="ORF">GT576_07495</name>
</gene>
<reference evidence="1 3" key="1">
    <citation type="journal article" date="2019" name="Nat. Med.">
        <title>A library of human gut bacterial isolates paired with longitudinal multiomics data enables mechanistic microbiome research.</title>
        <authorList>
            <person name="Poyet M."/>
            <person name="Groussin M."/>
            <person name="Gibbons S.M."/>
            <person name="Avila-Pacheco J."/>
            <person name="Jiang X."/>
            <person name="Kearney S.M."/>
            <person name="Perrotta A.R."/>
            <person name="Berdy B."/>
            <person name="Zhao S."/>
            <person name="Lieberman T.D."/>
            <person name="Swanson P.K."/>
            <person name="Smith M."/>
            <person name="Roesemann S."/>
            <person name="Alexander J.E."/>
            <person name="Rich S.A."/>
            <person name="Livny J."/>
            <person name="Vlamakis H."/>
            <person name="Clish C."/>
            <person name="Bullock K."/>
            <person name="Deik A."/>
            <person name="Scott J."/>
            <person name="Pierce K.A."/>
            <person name="Xavier R.J."/>
            <person name="Alm E.J."/>
        </authorList>
    </citation>
    <scope>NUCLEOTIDE SEQUENCE [LARGE SCALE GENOMIC DNA]</scope>
    <source>
        <strain evidence="1 3">BIOML-A1</strain>
    </source>
</reference>
<dbReference type="AlphaFoldDB" id="A0A6N9JUI8"/>
<evidence type="ECO:0000313" key="1">
    <source>
        <dbReference type="EMBL" id="MZK10186.1"/>
    </source>
</evidence>
<protein>
    <submittedName>
        <fullName evidence="1">Uncharacterized protein</fullName>
    </submittedName>
</protein>
<dbReference type="Proteomes" id="UP000449249">
    <property type="component" value="Unassembled WGS sequence"/>
</dbReference>
<reference evidence="2" key="2">
    <citation type="journal article" date="2020" name="Cell Host Microbe">
        <title>Functional and Genomic Variation between Human-Derived Isolates of Lachnospiraceae Reveals Inter- and Intra-Species Diversity.</title>
        <authorList>
            <person name="Sorbara M.T."/>
            <person name="Littmann E.R."/>
            <person name="Fontana E."/>
            <person name="Moody T.U."/>
            <person name="Kohout C.E."/>
            <person name="Gjonbalaj M."/>
            <person name="Eaton V."/>
            <person name="Seok R."/>
            <person name="Leiner I.M."/>
            <person name="Pamer E.G."/>
        </authorList>
    </citation>
    <scope>NUCLEOTIDE SEQUENCE</scope>
    <source>
        <strain evidence="2">MSK.10.16</strain>
    </source>
</reference>
<name>A0A6N9JUI8_9FIRM</name>
<organism evidence="1 3">
    <name type="scientific">Dorea longicatena</name>
    <dbReference type="NCBI Taxonomy" id="88431"/>
    <lineage>
        <taxon>Bacteria</taxon>
        <taxon>Bacillati</taxon>
        <taxon>Bacillota</taxon>
        <taxon>Clostridia</taxon>
        <taxon>Lachnospirales</taxon>
        <taxon>Lachnospiraceae</taxon>
        <taxon>Dorea</taxon>
    </lineage>
</organism>
<proteinExistence type="predicted"/>
<dbReference type="EMBL" id="JAAIOD010000010">
    <property type="protein sequence ID" value="NSE58218.1"/>
    <property type="molecule type" value="Genomic_DNA"/>
</dbReference>
<sequence>MAYIKMKDIDDFTYFRNRISFQMRALGIHSTKALSEKLRETGFFKRTDSMGNIHLLKASSIDKIIQKHFQHNIPNELPDSLTANHVQAYANVLNCSTDFILGNTHTISKDIHIQDLCNRTGLTEASILNLLKMTDTQFAFRTLRVSANESRKILNSLLTMPEFPSFIRSLSSISYEFQDKQISSLKKLENEIGTARLKTALDWDKILDPIYTGAEPSKLELQDVFLLREAMEKDYESQSKMVQNRQLAKYQVIKDFQTIIDHLYPD</sequence>
<dbReference type="RefSeq" id="WP_161170370.1">
    <property type="nucleotide sequence ID" value="NZ_JAAIOC010000011.1"/>
</dbReference>
<evidence type="ECO:0000313" key="2">
    <source>
        <dbReference type="EMBL" id="NSE58218.1"/>
    </source>
</evidence>
<dbReference type="Proteomes" id="UP000724058">
    <property type="component" value="Unassembled WGS sequence"/>
</dbReference>
<accession>A0A6N9JUI8</accession>
<comment type="caution">
    <text evidence="1">The sequence shown here is derived from an EMBL/GenBank/DDBJ whole genome shotgun (WGS) entry which is preliminary data.</text>
</comment>